<comment type="caution">
    <text evidence="3">The sequence shown here is derived from an EMBL/GenBank/DDBJ whole genome shotgun (WGS) entry which is preliminary data.</text>
</comment>
<keyword evidence="4" id="KW-1185">Reference proteome</keyword>
<dbReference type="RefSeq" id="WP_243066968.1">
    <property type="nucleotide sequence ID" value="NZ_JAIVFK010000037.1"/>
</dbReference>
<keyword evidence="1" id="KW-1133">Transmembrane helix</keyword>
<keyword evidence="1" id="KW-0812">Transmembrane</keyword>
<feature type="domain" description="Putative Flp pilus-assembly TadG-like N-terminal" evidence="2">
    <location>
        <begin position="34"/>
        <end position="79"/>
    </location>
</feature>
<reference evidence="3" key="1">
    <citation type="journal article" date="2022" name="ISME J.">
        <title>Identification of active gaseous-alkane degraders at natural gas seeps.</title>
        <authorList>
            <person name="Farhan Ul Haque M."/>
            <person name="Hernandez M."/>
            <person name="Crombie A.T."/>
            <person name="Murrell J.C."/>
        </authorList>
    </citation>
    <scope>NUCLEOTIDE SEQUENCE</scope>
    <source>
        <strain evidence="3">PC2</strain>
    </source>
</reference>
<dbReference type="Proteomes" id="UP001139104">
    <property type="component" value="Unassembled WGS sequence"/>
</dbReference>
<dbReference type="InterPro" id="IPR028087">
    <property type="entry name" value="Tad_N"/>
</dbReference>
<sequence length="432" mass="43636">MRRSLKFGPKRRPWADCRLVNTEIFGNFRAESGGNVLVLFSLSAPILILAVGLAADVGSWEAAHRRLQSAADSAAISAVVGFQAGVDVPTQAKAVAASYHFVSGVAGTTVTANRPPQWGAYAGNSAAVEVIISQPQARMFSALLGGQSVAERARAVALQTSNACILALDQTASNAISAQGSVAVNANGCSIYSDSNSSTSVNAGGSARISAQQIGAVGDFSGQSNMTTVDGFTHGAVIADPYAYVTPPMFSGCDEHNFSSKKTETISPGVYCGGLTLNAGANVTMSPGIYYIDQGSFTVNGSATLTGTGVTIVFTSSTPSSPKSYATANIAGGASINLTAPTSGPTAGIVLYGDRNMPVGTSFNLAGGSSQILTGVTYFPKGAVSFAGGASSFNGCSQVVGDTVNFVGNSGLATNCSSLGIKKIGAIAQLVE</sequence>
<protein>
    <submittedName>
        <fullName evidence="3">Pilus assembly protein TadG-related protein</fullName>
    </submittedName>
</protein>
<dbReference type="EMBL" id="JAIVFP010000001">
    <property type="protein sequence ID" value="MCI4682993.1"/>
    <property type="molecule type" value="Genomic_DNA"/>
</dbReference>
<gene>
    <name evidence="3" type="ORF">K2U94_09480</name>
</gene>
<accession>A0ABS9Z5P8</accession>
<feature type="transmembrane region" description="Helical" evidence="1">
    <location>
        <begin position="36"/>
        <end position="55"/>
    </location>
</feature>
<organism evidence="3 4">
    <name type="scientific">Candidatus Rhodoblastus alkanivorans</name>
    <dbReference type="NCBI Taxonomy" id="2954117"/>
    <lineage>
        <taxon>Bacteria</taxon>
        <taxon>Pseudomonadati</taxon>
        <taxon>Pseudomonadota</taxon>
        <taxon>Alphaproteobacteria</taxon>
        <taxon>Hyphomicrobiales</taxon>
        <taxon>Rhodoblastaceae</taxon>
        <taxon>Rhodoblastus</taxon>
    </lineage>
</organism>
<proteinExistence type="predicted"/>
<evidence type="ECO:0000313" key="3">
    <source>
        <dbReference type="EMBL" id="MCI4682993.1"/>
    </source>
</evidence>
<dbReference type="Pfam" id="PF13400">
    <property type="entry name" value="Tad"/>
    <property type="match status" value="1"/>
</dbReference>
<evidence type="ECO:0000313" key="4">
    <source>
        <dbReference type="Proteomes" id="UP001139104"/>
    </source>
</evidence>
<name>A0ABS9Z5P8_9HYPH</name>
<evidence type="ECO:0000256" key="1">
    <source>
        <dbReference type="SAM" id="Phobius"/>
    </source>
</evidence>
<evidence type="ECO:0000259" key="2">
    <source>
        <dbReference type="Pfam" id="PF13400"/>
    </source>
</evidence>
<keyword evidence="1" id="KW-0472">Membrane</keyword>